<accession>A0A6S7J9Q4</accession>
<evidence type="ECO:0000256" key="1">
    <source>
        <dbReference type="ARBA" id="ARBA00011981"/>
    </source>
</evidence>
<evidence type="ECO:0000313" key="4">
    <source>
        <dbReference type="EMBL" id="CAB4026784.1"/>
    </source>
</evidence>
<dbReference type="PANTHER" id="PTHR43205">
    <property type="entry name" value="PROSTAGLANDIN REDUCTASE"/>
    <property type="match status" value="1"/>
</dbReference>
<dbReference type="Pfam" id="PF00107">
    <property type="entry name" value="ADH_zinc_N"/>
    <property type="match status" value="1"/>
</dbReference>
<gene>
    <name evidence="4" type="ORF">PACLA_8A013493</name>
</gene>
<organism evidence="4 5">
    <name type="scientific">Paramuricea clavata</name>
    <name type="common">Red gorgonian</name>
    <name type="synonym">Violescent sea-whip</name>
    <dbReference type="NCBI Taxonomy" id="317549"/>
    <lineage>
        <taxon>Eukaryota</taxon>
        <taxon>Metazoa</taxon>
        <taxon>Cnidaria</taxon>
        <taxon>Anthozoa</taxon>
        <taxon>Octocorallia</taxon>
        <taxon>Malacalcyonacea</taxon>
        <taxon>Plexauridae</taxon>
        <taxon>Paramuricea</taxon>
    </lineage>
</organism>
<dbReference type="GO" id="GO:0006693">
    <property type="term" value="P:prostaglandin metabolic process"/>
    <property type="evidence" value="ECO:0007669"/>
    <property type="project" value="TreeGrafter"/>
</dbReference>
<dbReference type="InterPro" id="IPR036291">
    <property type="entry name" value="NAD(P)-bd_dom_sf"/>
</dbReference>
<dbReference type="AlphaFoldDB" id="A0A6S7J9Q4"/>
<dbReference type="SUPFAM" id="SSF51735">
    <property type="entry name" value="NAD(P)-binding Rossmann-fold domains"/>
    <property type="match status" value="1"/>
</dbReference>
<keyword evidence="5" id="KW-1185">Reference proteome</keyword>
<dbReference type="InterPro" id="IPR045010">
    <property type="entry name" value="MDR_fam"/>
</dbReference>
<dbReference type="Proteomes" id="UP001152795">
    <property type="component" value="Unassembled WGS sequence"/>
</dbReference>
<dbReference type="OrthoDB" id="809632at2759"/>
<evidence type="ECO:0000259" key="3">
    <source>
        <dbReference type="Pfam" id="PF00107"/>
    </source>
</evidence>
<evidence type="ECO:0000256" key="2">
    <source>
        <dbReference type="ARBA" id="ARBA00023002"/>
    </source>
</evidence>
<evidence type="ECO:0000313" key="5">
    <source>
        <dbReference type="Proteomes" id="UP001152795"/>
    </source>
</evidence>
<proteinExistence type="predicted"/>
<feature type="non-terminal residue" evidence="4">
    <location>
        <position position="1"/>
    </location>
</feature>
<dbReference type="FunFam" id="3.40.50.720:FF:000121">
    <property type="entry name" value="Prostaglandin reductase 2"/>
    <property type="match status" value="1"/>
</dbReference>
<reference evidence="4" key="1">
    <citation type="submission" date="2020-04" db="EMBL/GenBank/DDBJ databases">
        <authorList>
            <person name="Alioto T."/>
            <person name="Alioto T."/>
            <person name="Gomez Garrido J."/>
        </authorList>
    </citation>
    <scope>NUCLEOTIDE SEQUENCE</scope>
    <source>
        <strain evidence="4">A484AB</strain>
    </source>
</reference>
<dbReference type="EMBL" id="CACRXK020014405">
    <property type="protein sequence ID" value="CAB4026784.1"/>
    <property type="molecule type" value="Genomic_DNA"/>
</dbReference>
<dbReference type="PANTHER" id="PTHR43205:SF7">
    <property type="entry name" value="PROSTAGLANDIN REDUCTASE 1"/>
    <property type="match status" value="1"/>
</dbReference>
<name>A0A6S7J9Q4_PARCT</name>
<dbReference type="GO" id="GO:0047522">
    <property type="term" value="F:15-oxoprostaglandin 13-reductase [NAD(P)+] activity"/>
    <property type="evidence" value="ECO:0007669"/>
    <property type="project" value="UniProtKB-EC"/>
</dbReference>
<keyword evidence="2" id="KW-0560">Oxidoreductase</keyword>
<protein>
    <recommendedName>
        <fullName evidence="1">15-oxoprostaglandin 13-reductase</fullName>
        <ecNumber evidence="1">1.3.1.48</ecNumber>
    </recommendedName>
</protein>
<sequence>ARLISWLALSRGELRSQSRPANKIYQMMIVPIVTYSGTIKLLYTRTQLEKLGSIEKRAKEIIGSEISIPSTYLHKLMKMKACMIVKKCLVNDICSNFCGYFQVNNHDKGTRNSAILVKLPKVKLEFNRQAFRFAGAKIYNELPIENWCYSHFIFFFIFLYCFNLFKFPCIAFKFLLTAYFGVLNILAPKEGQTLYVNSAAGAVGAIVGQIAKIKGCRVVGSAGSDEKVAYCKSLGFDEVFNYKTVTSVEDALKEACPNGIDMFFENVGGPGFSKVIKLMNRDGRVAVCGAIATYNAKEPAMLEDFLGNVIRNRLKIQGFTVALYEFEYPVGRKELVQWIKEGKIKIKEHITNGFENLPKALIELFTGSNFGKAVVIVSSS</sequence>
<dbReference type="InterPro" id="IPR013149">
    <property type="entry name" value="ADH-like_C"/>
</dbReference>
<dbReference type="Gene3D" id="3.40.50.720">
    <property type="entry name" value="NAD(P)-binding Rossmann-like Domain"/>
    <property type="match status" value="1"/>
</dbReference>
<dbReference type="EC" id="1.3.1.48" evidence="1"/>
<comment type="caution">
    <text evidence="4">The sequence shown here is derived from an EMBL/GenBank/DDBJ whole genome shotgun (WGS) entry which is preliminary data.</text>
</comment>
<feature type="domain" description="Alcohol dehydrogenase-like C-terminal" evidence="3">
    <location>
        <begin position="202"/>
        <end position="323"/>
    </location>
</feature>